<dbReference type="SUPFAM" id="SSF48452">
    <property type="entry name" value="TPR-like"/>
    <property type="match status" value="1"/>
</dbReference>
<dbReference type="Gene3D" id="1.25.40.10">
    <property type="entry name" value="Tetratricopeptide repeat domain"/>
    <property type="match status" value="1"/>
</dbReference>
<dbReference type="AlphaFoldDB" id="A0A951UY96"/>
<evidence type="ECO:0000313" key="6">
    <source>
        <dbReference type="Proteomes" id="UP000729701"/>
    </source>
</evidence>
<evidence type="ECO:0000256" key="1">
    <source>
        <dbReference type="ARBA" id="ARBA00022737"/>
    </source>
</evidence>
<dbReference type="PANTHER" id="PTHR44943">
    <property type="entry name" value="CELLULOSE SYNTHASE OPERON PROTEIN C"/>
    <property type="match status" value="1"/>
</dbReference>
<dbReference type="PROSITE" id="PS50005">
    <property type="entry name" value="TPR"/>
    <property type="match status" value="1"/>
</dbReference>
<comment type="caution">
    <text evidence="5">The sequence shown here is derived from an EMBL/GenBank/DDBJ whole genome shotgun (WGS) entry which is preliminary data.</text>
</comment>
<proteinExistence type="predicted"/>
<sequence>MVEGFQQSDIFAIAIVSSGVILLIYFAWKTLITSNFYQKGVNLYQQEDFSGAEAAFRRVISINSTNDVVHLLLGDTLMRQNKVEEAVQQFQEVIRRAPKKVDAYLRLANILMQQDKKVEALSNLQTAKDLSLAQRNPKQAEQIDKILQKIGDRVVG</sequence>
<evidence type="ECO:0000313" key="5">
    <source>
        <dbReference type="EMBL" id="MBW4670935.1"/>
    </source>
</evidence>
<dbReference type="PANTHER" id="PTHR44943:SF8">
    <property type="entry name" value="TPR REPEAT-CONTAINING PROTEIN MJ0263"/>
    <property type="match status" value="1"/>
</dbReference>
<organism evidence="5 6">
    <name type="scientific">Cyanomargarita calcarea GSE-NOS-MK-12-04C</name>
    <dbReference type="NCBI Taxonomy" id="2839659"/>
    <lineage>
        <taxon>Bacteria</taxon>
        <taxon>Bacillati</taxon>
        <taxon>Cyanobacteriota</taxon>
        <taxon>Cyanophyceae</taxon>
        <taxon>Nostocales</taxon>
        <taxon>Cyanomargaritaceae</taxon>
        <taxon>Cyanomargarita</taxon>
    </lineage>
</organism>
<evidence type="ECO:0000256" key="4">
    <source>
        <dbReference type="SAM" id="Phobius"/>
    </source>
</evidence>
<dbReference type="EMBL" id="JAHHGZ010000037">
    <property type="protein sequence ID" value="MBW4670935.1"/>
    <property type="molecule type" value="Genomic_DNA"/>
</dbReference>
<name>A0A951UY96_9CYAN</name>
<keyword evidence="4" id="KW-0472">Membrane</keyword>
<evidence type="ECO:0000256" key="3">
    <source>
        <dbReference type="PROSITE-ProRule" id="PRU00339"/>
    </source>
</evidence>
<dbReference type="InterPro" id="IPR019734">
    <property type="entry name" value="TPR_rpt"/>
</dbReference>
<keyword evidence="4" id="KW-1133">Transmembrane helix</keyword>
<evidence type="ECO:0000256" key="2">
    <source>
        <dbReference type="ARBA" id="ARBA00022803"/>
    </source>
</evidence>
<keyword evidence="4" id="KW-0812">Transmembrane</keyword>
<gene>
    <name evidence="5" type="ORF">KME60_26800</name>
</gene>
<reference evidence="5" key="2">
    <citation type="journal article" date="2022" name="Microbiol. Resour. Announc.">
        <title>Metagenome Sequencing to Explore Phylogenomics of Terrestrial Cyanobacteria.</title>
        <authorList>
            <person name="Ward R.D."/>
            <person name="Stajich J.E."/>
            <person name="Johansen J.R."/>
            <person name="Huntemann M."/>
            <person name="Clum A."/>
            <person name="Foster B."/>
            <person name="Foster B."/>
            <person name="Roux S."/>
            <person name="Palaniappan K."/>
            <person name="Varghese N."/>
            <person name="Mukherjee S."/>
            <person name="Reddy T.B.K."/>
            <person name="Daum C."/>
            <person name="Copeland A."/>
            <person name="Chen I.A."/>
            <person name="Ivanova N.N."/>
            <person name="Kyrpides N.C."/>
            <person name="Shapiro N."/>
            <person name="Eloe-Fadrosh E.A."/>
            <person name="Pietrasiak N."/>
        </authorList>
    </citation>
    <scope>NUCLEOTIDE SEQUENCE</scope>
    <source>
        <strain evidence="5">GSE-NOS-MK-12-04C</strain>
    </source>
</reference>
<dbReference type="SMART" id="SM00028">
    <property type="entry name" value="TPR"/>
    <property type="match status" value="3"/>
</dbReference>
<dbReference type="InterPro" id="IPR051685">
    <property type="entry name" value="Ycf3/AcsC/BcsC/TPR_MFPF"/>
</dbReference>
<dbReference type="Proteomes" id="UP000729701">
    <property type="component" value="Unassembled WGS sequence"/>
</dbReference>
<feature type="repeat" description="TPR" evidence="3">
    <location>
        <begin position="67"/>
        <end position="100"/>
    </location>
</feature>
<dbReference type="InterPro" id="IPR011990">
    <property type="entry name" value="TPR-like_helical_dom_sf"/>
</dbReference>
<reference evidence="5" key="1">
    <citation type="submission" date="2021-05" db="EMBL/GenBank/DDBJ databases">
        <authorList>
            <person name="Pietrasiak N."/>
            <person name="Ward R."/>
            <person name="Stajich J.E."/>
            <person name="Kurbessoian T."/>
        </authorList>
    </citation>
    <scope>NUCLEOTIDE SEQUENCE</scope>
    <source>
        <strain evidence="5">GSE-NOS-MK-12-04C</strain>
    </source>
</reference>
<accession>A0A951UY96</accession>
<feature type="transmembrane region" description="Helical" evidence="4">
    <location>
        <begin position="9"/>
        <end position="28"/>
    </location>
</feature>
<keyword evidence="2 3" id="KW-0802">TPR repeat</keyword>
<dbReference type="Pfam" id="PF14559">
    <property type="entry name" value="TPR_19"/>
    <property type="match status" value="1"/>
</dbReference>
<protein>
    <submittedName>
        <fullName evidence="5">Tetratricopeptide repeat protein</fullName>
    </submittedName>
</protein>
<keyword evidence="1" id="KW-0677">Repeat</keyword>